<dbReference type="Gene3D" id="3.40.50.720">
    <property type="entry name" value="NAD(P)-binding Rossmann-like Domain"/>
    <property type="match status" value="1"/>
</dbReference>
<keyword evidence="2" id="KW-0560">Oxidoreductase</keyword>
<sequence length="276" mass="29589">MNRIWFITGASRGMGLEIAKAALADGDSVVATGRNMEQLRAAYADAPLDRIELQVLDVSRQAHAQPAVDAAIARFGRIDVLINNAGFCLLGRFEEATAAQIEQQFATNVFGMANVLRAVLPVMRRQGRGRVINTSSIAGVKAVANATFYSASKFAVEGMTLALADEVAPLGIQVTAIEPGFFRTEFLNDRSARYGDVSIADYAPFGNARSLLASADGQQQGDPAKLAQVVLQVAGMAHPPRQLLIGNDAVDFVMPTLEGRIAETGRFEELTRSTDF</sequence>
<dbReference type="EMBL" id="NEQV01000007">
    <property type="protein sequence ID" value="PJL24624.1"/>
    <property type="molecule type" value="Genomic_DNA"/>
</dbReference>
<proteinExistence type="inferred from homology"/>
<dbReference type="SUPFAM" id="SSF51735">
    <property type="entry name" value="NAD(P)-binding Rossmann-fold domains"/>
    <property type="match status" value="1"/>
</dbReference>
<name>A0A2J0U6N9_STEMA</name>
<dbReference type="PRINTS" id="PR00081">
    <property type="entry name" value="GDHRDH"/>
</dbReference>
<reference evidence="4 5" key="1">
    <citation type="journal article" date="2017" name="Front. Microbiol.">
        <title>Double-Face Meets the Bacterial World: The Opportunistic Pathogen Stenotrophomonas maltophilia.</title>
        <authorList>
            <person name="Lira F."/>
            <person name="Berg G."/>
            <person name="Martinez J.L."/>
        </authorList>
    </citation>
    <scope>NUCLEOTIDE SEQUENCE [LARGE SCALE GENOMIC DNA]</scope>
    <source>
        <strain evidence="4 5">EA1</strain>
    </source>
</reference>
<dbReference type="CDD" id="cd05374">
    <property type="entry name" value="17beta-HSD-like_SDR_c"/>
    <property type="match status" value="1"/>
</dbReference>
<dbReference type="GO" id="GO:0016491">
    <property type="term" value="F:oxidoreductase activity"/>
    <property type="evidence" value="ECO:0007669"/>
    <property type="project" value="UniProtKB-KW"/>
</dbReference>
<evidence type="ECO:0000313" key="4">
    <source>
        <dbReference type="EMBL" id="PJL24624.1"/>
    </source>
</evidence>
<dbReference type="AlphaFoldDB" id="A0A2J0U6N9"/>
<dbReference type="PANTHER" id="PTHR43976:SF16">
    <property type="entry name" value="SHORT-CHAIN DEHYDROGENASE_REDUCTASE FAMILY PROTEIN"/>
    <property type="match status" value="1"/>
</dbReference>
<dbReference type="PROSITE" id="PS00061">
    <property type="entry name" value="ADH_SHORT"/>
    <property type="match status" value="1"/>
</dbReference>
<dbReference type="InterPro" id="IPR051911">
    <property type="entry name" value="SDR_oxidoreductase"/>
</dbReference>
<comment type="caution">
    <text evidence="4">The sequence shown here is derived from an EMBL/GenBank/DDBJ whole genome shotgun (WGS) entry which is preliminary data.</text>
</comment>
<comment type="similarity">
    <text evidence="1 3">Belongs to the short-chain dehydrogenases/reductases (SDR) family.</text>
</comment>
<dbReference type="Pfam" id="PF00106">
    <property type="entry name" value="adh_short"/>
    <property type="match status" value="1"/>
</dbReference>
<dbReference type="PRINTS" id="PR00080">
    <property type="entry name" value="SDRFAMILY"/>
</dbReference>
<dbReference type="InterPro" id="IPR036291">
    <property type="entry name" value="NAD(P)-bd_dom_sf"/>
</dbReference>
<dbReference type="OrthoDB" id="9775296at2"/>
<organism evidence="4 5">
    <name type="scientific">Stenotrophomonas maltophilia</name>
    <name type="common">Pseudomonas maltophilia</name>
    <name type="synonym">Xanthomonas maltophilia</name>
    <dbReference type="NCBI Taxonomy" id="40324"/>
    <lineage>
        <taxon>Bacteria</taxon>
        <taxon>Pseudomonadati</taxon>
        <taxon>Pseudomonadota</taxon>
        <taxon>Gammaproteobacteria</taxon>
        <taxon>Lysobacterales</taxon>
        <taxon>Lysobacteraceae</taxon>
        <taxon>Stenotrophomonas</taxon>
        <taxon>Stenotrophomonas maltophilia group</taxon>
    </lineage>
</organism>
<dbReference type="InterPro" id="IPR002347">
    <property type="entry name" value="SDR_fam"/>
</dbReference>
<evidence type="ECO:0000256" key="2">
    <source>
        <dbReference type="ARBA" id="ARBA00023002"/>
    </source>
</evidence>
<accession>A0A2J0U6N9</accession>
<evidence type="ECO:0000256" key="3">
    <source>
        <dbReference type="RuleBase" id="RU000363"/>
    </source>
</evidence>
<dbReference type="PANTHER" id="PTHR43976">
    <property type="entry name" value="SHORT CHAIN DEHYDROGENASE"/>
    <property type="match status" value="1"/>
</dbReference>
<dbReference type="Proteomes" id="UP000230167">
    <property type="component" value="Unassembled WGS sequence"/>
</dbReference>
<protein>
    <submittedName>
        <fullName evidence="4">Short-chain dehydrogenase/reductase</fullName>
    </submittedName>
</protein>
<dbReference type="InterPro" id="IPR020904">
    <property type="entry name" value="Sc_DH/Rdtase_CS"/>
</dbReference>
<evidence type="ECO:0000256" key="1">
    <source>
        <dbReference type="ARBA" id="ARBA00006484"/>
    </source>
</evidence>
<gene>
    <name evidence="4" type="ORF">B9Y64_18845</name>
</gene>
<dbReference type="RefSeq" id="WP_100442027.1">
    <property type="nucleotide sequence ID" value="NZ_CBCPIZ010000005.1"/>
</dbReference>
<evidence type="ECO:0000313" key="5">
    <source>
        <dbReference type="Proteomes" id="UP000230167"/>
    </source>
</evidence>